<dbReference type="AlphaFoldDB" id="A0A841NI11"/>
<organism evidence="2 3">
    <name type="scientific">Chryseobacterium shigense</name>
    <dbReference type="NCBI Taxonomy" id="297244"/>
    <lineage>
        <taxon>Bacteria</taxon>
        <taxon>Pseudomonadati</taxon>
        <taxon>Bacteroidota</taxon>
        <taxon>Flavobacteriia</taxon>
        <taxon>Flavobacteriales</taxon>
        <taxon>Weeksellaceae</taxon>
        <taxon>Chryseobacterium group</taxon>
        <taxon>Chryseobacterium</taxon>
    </lineage>
</organism>
<dbReference type="RefSeq" id="WP_184157983.1">
    <property type="nucleotide sequence ID" value="NZ_JACHLC010000001.1"/>
</dbReference>
<dbReference type="EMBL" id="JACHLC010000001">
    <property type="protein sequence ID" value="MBB6370929.1"/>
    <property type="molecule type" value="Genomic_DNA"/>
</dbReference>
<name>A0A841NI11_9FLAO</name>
<evidence type="ECO:0000313" key="3">
    <source>
        <dbReference type="Proteomes" id="UP000589738"/>
    </source>
</evidence>
<accession>A0A841NI11</accession>
<evidence type="ECO:0000256" key="1">
    <source>
        <dbReference type="SAM" id="SignalP"/>
    </source>
</evidence>
<keyword evidence="1" id="KW-0732">Signal</keyword>
<keyword evidence="3" id="KW-1185">Reference proteome</keyword>
<evidence type="ECO:0000313" key="2">
    <source>
        <dbReference type="EMBL" id="MBB6370929.1"/>
    </source>
</evidence>
<protein>
    <submittedName>
        <fullName evidence="2">Uncharacterized protein</fullName>
    </submittedName>
</protein>
<feature type="chain" id="PRO_5032847577" evidence="1">
    <location>
        <begin position="26"/>
        <end position="249"/>
    </location>
</feature>
<reference evidence="2 3" key="1">
    <citation type="submission" date="2020-08" db="EMBL/GenBank/DDBJ databases">
        <title>Functional genomics of gut bacteria from endangered species of beetles.</title>
        <authorList>
            <person name="Carlos-Shanley C."/>
        </authorList>
    </citation>
    <scope>NUCLEOTIDE SEQUENCE [LARGE SCALE GENOMIC DNA]</scope>
    <source>
        <strain evidence="2 3">S00136</strain>
    </source>
</reference>
<comment type="caution">
    <text evidence="2">The sequence shown here is derived from an EMBL/GenBank/DDBJ whole genome shotgun (WGS) entry which is preliminary data.</text>
</comment>
<feature type="signal peptide" evidence="1">
    <location>
        <begin position="1"/>
        <end position="25"/>
    </location>
</feature>
<sequence>MKNIFRSVVALSLVTIGFASLSAQVSSNGVVVNNTVGENPFFDASTNFDTASTGTPNNVGKGLYFPTTNLTTWTFKTANMDGITYPTAFDGMIVYNGATGNTVSGQGVQVAVTPGFYYFSNPGQSTSIANGRWLPMGGGSPKFDVTTAAAGTATNTLVAGAQVYAIKGQFTTTAGSTAVTITPPTGITSMYGITIYKKAGVGTGNGNKVVYARDLYSYDIATGAAVTGSQSMSVVYPQDTYEYILEYLK</sequence>
<dbReference type="Proteomes" id="UP000589738">
    <property type="component" value="Unassembled WGS sequence"/>
</dbReference>
<proteinExistence type="predicted"/>
<gene>
    <name evidence="2" type="ORF">HNP36_001982</name>
</gene>